<accession>A0A507R0A9</accession>
<reference evidence="3 4" key="1">
    <citation type="submission" date="2019-06" db="EMBL/GenBank/DDBJ databases">
        <title>Wine fermentation using esterase from Monascus purpureus.</title>
        <authorList>
            <person name="Geng C."/>
            <person name="Zhang Y."/>
        </authorList>
    </citation>
    <scope>NUCLEOTIDE SEQUENCE [LARGE SCALE GENOMIC DNA]</scope>
    <source>
        <strain evidence="3">HQ1</strain>
    </source>
</reference>
<feature type="transmembrane region" description="Helical" evidence="2">
    <location>
        <begin position="53"/>
        <end position="75"/>
    </location>
</feature>
<keyword evidence="2" id="KW-1133">Transmembrane helix</keyword>
<dbReference type="Proteomes" id="UP000319663">
    <property type="component" value="Unassembled WGS sequence"/>
</dbReference>
<organism evidence="3 4">
    <name type="scientific">Monascus purpureus</name>
    <name type="common">Red mold</name>
    <name type="synonym">Monascus anka</name>
    <dbReference type="NCBI Taxonomy" id="5098"/>
    <lineage>
        <taxon>Eukaryota</taxon>
        <taxon>Fungi</taxon>
        <taxon>Dikarya</taxon>
        <taxon>Ascomycota</taxon>
        <taxon>Pezizomycotina</taxon>
        <taxon>Eurotiomycetes</taxon>
        <taxon>Eurotiomycetidae</taxon>
        <taxon>Eurotiales</taxon>
        <taxon>Aspergillaceae</taxon>
        <taxon>Monascus</taxon>
    </lineage>
</organism>
<evidence type="ECO:0000313" key="3">
    <source>
        <dbReference type="EMBL" id="TQB75788.1"/>
    </source>
</evidence>
<protein>
    <submittedName>
        <fullName evidence="3">Uncharacterized protein</fullName>
    </submittedName>
</protein>
<keyword evidence="2" id="KW-0812">Transmembrane</keyword>
<evidence type="ECO:0000256" key="1">
    <source>
        <dbReference type="SAM" id="MobiDB-lite"/>
    </source>
</evidence>
<dbReference type="STRING" id="5098.A0A507R0A9"/>
<dbReference type="EMBL" id="VIFY01000015">
    <property type="protein sequence ID" value="TQB75788.1"/>
    <property type="molecule type" value="Genomic_DNA"/>
</dbReference>
<feature type="transmembrane region" description="Helical" evidence="2">
    <location>
        <begin position="12"/>
        <end position="33"/>
    </location>
</feature>
<dbReference type="OrthoDB" id="4142200at2759"/>
<keyword evidence="4" id="KW-1185">Reference proteome</keyword>
<keyword evidence="2" id="KW-0472">Membrane</keyword>
<proteinExistence type="predicted"/>
<name>A0A507R0A9_MONPU</name>
<gene>
    <name evidence="3" type="ORF">MPDQ_001752</name>
</gene>
<evidence type="ECO:0000256" key="2">
    <source>
        <dbReference type="SAM" id="Phobius"/>
    </source>
</evidence>
<dbReference type="AlphaFoldDB" id="A0A507R0A9"/>
<sequence>MFGLKVPKVYNVYFVALIAAVGGMLISSMSAAARTEQHPTYFDNPVDTCQGTIGSALAASSVIGSFASGSPVYLAEISKHDKRGSIMLTQQIAIDIGFTIYFLCLREKRTAELQGRGGKLTTQSDPYSLAIEPQ</sequence>
<feature type="region of interest" description="Disordered" evidence="1">
    <location>
        <begin position="115"/>
        <end position="134"/>
    </location>
</feature>
<evidence type="ECO:0000313" key="4">
    <source>
        <dbReference type="Proteomes" id="UP000319663"/>
    </source>
</evidence>
<comment type="caution">
    <text evidence="3">The sequence shown here is derived from an EMBL/GenBank/DDBJ whole genome shotgun (WGS) entry which is preliminary data.</text>
</comment>